<dbReference type="RefSeq" id="WP_069479544.1">
    <property type="nucleotide sequence ID" value="NZ_KX711616.1"/>
</dbReference>
<name>B7U597_BACIU</name>
<dbReference type="EMBL" id="FJ434456">
    <property type="protein sequence ID" value="ACJ66900.1"/>
    <property type="molecule type" value="Genomic_DNA"/>
</dbReference>
<gene>
    <name evidence="1" type="ORF">Bsb_20</name>
</gene>
<sequence length="414" mass="49072">MISKNAGVVHIGRFLTPKQATKISGGFKGYVNYVSRKEAVKHVDNGFFSEYHEYMKDEMKSNGLFTNELDRATDRDKEKLKSLFDIAEKNKSVLWQDVFSFRNEWLEKYNVYDSQTGALDEQKLMNATRAAMNIMLKKERMEESAVWVGAIHLNTDNIHVHVATVELTPTRKMMPNGEYRGKIKPKTYEAMKSKMGNFIMDRSKERSMLDELIRKKIIKEKEKVSLAKDKETKTLFMKVINELPDNKRYWQYSYNEISHVRSDIDEISKRFIEKYHSKDFDEVCKRLDEEVKVMQEAFGDEKKNQYENYKQNKINDLYKRLGNAVLKEMKNYAYAKERNEFGRGRSRVQKGTNKKIQTRINRNSYDTFRNNMAALNAFKQMQKHMDKSYEKWKSEKEFERLHGIKQAHEYEIGD</sequence>
<organism evidence="1">
    <name type="scientific">Bacillus subtilis</name>
    <dbReference type="NCBI Taxonomy" id="1423"/>
    <lineage>
        <taxon>Bacteria</taxon>
        <taxon>Bacillati</taxon>
        <taxon>Bacillota</taxon>
        <taxon>Bacilli</taxon>
        <taxon>Bacillales</taxon>
        <taxon>Bacillaceae</taxon>
        <taxon>Bacillus</taxon>
    </lineage>
</organism>
<dbReference type="AlphaFoldDB" id="B7U597"/>
<dbReference type="InterPro" id="IPR048101">
    <property type="entry name" value="MobP2"/>
</dbReference>
<reference evidence="1" key="1">
    <citation type="submission" date="2008-10" db="EMBL/GenBank/DDBJ databases">
        <title>Identification of conjugative transfer genes on the p19 plasmid from the Bacillus subtilis soil strain 19.</title>
        <authorList>
            <person name="Poluektova E."/>
            <person name="Gagarina E."/>
            <person name="Shilovski I."/>
            <person name="Nezametdinova V."/>
            <person name="Prozorov A."/>
            <person name="Rodionova S."/>
        </authorList>
    </citation>
    <scope>NUCLEOTIDE SEQUENCE</scope>
    <source>
        <strain evidence="1">19</strain>
        <plasmid evidence="1">p19</plasmid>
    </source>
</reference>
<dbReference type="Pfam" id="PF18555">
    <property type="entry name" value="MobL"/>
    <property type="match status" value="1"/>
</dbReference>
<dbReference type="NCBIfam" id="NF041498">
    <property type="entry name" value="MobP2"/>
    <property type="match status" value="1"/>
</dbReference>
<evidence type="ECO:0000313" key="1">
    <source>
        <dbReference type="EMBL" id="ACJ66900.1"/>
    </source>
</evidence>
<dbReference type="InterPro" id="IPR041073">
    <property type="entry name" value="MobL"/>
</dbReference>
<protein>
    <submittedName>
        <fullName evidence="1">Uncharacterized protein</fullName>
    </submittedName>
</protein>
<keyword evidence="1" id="KW-0614">Plasmid</keyword>
<geneLocation type="plasmid" evidence="1">
    <name>p19</name>
</geneLocation>
<proteinExistence type="predicted"/>
<accession>B7U597</accession>